<dbReference type="InterPro" id="IPR013752">
    <property type="entry name" value="KPA_reductase"/>
</dbReference>
<gene>
    <name evidence="14" type="ORF">G3576_12555</name>
</gene>
<comment type="pathway">
    <text evidence="2 11">Cofactor biosynthesis; (R)-pantothenate biosynthesis; (R)-pantoate from 3-methyl-2-oxobutanoate: step 2/2.</text>
</comment>
<dbReference type="AlphaFoldDB" id="A0A6M1LKI7"/>
<evidence type="ECO:0000256" key="3">
    <source>
        <dbReference type="ARBA" id="ARBA00007870"/>
    </source>
</evidence>
<protein>
    <recommendedName>
        <fullName evidence="5 11">2-dehydropantoate 2-reductase</fullName>
        <ecNumber evidence="4 11">1.1.1.169</ecNumber>
    </recommendedName>
    <alternativeName>
        <fullName evidence="9 11">Ketopantoate reductase</fullName>
    </alternativeName>
</protein>
<evidence type="ECO:0000256" key="1">
    <source>
        <dbReference type="ARBA" id="ARBA00002919"/>
    </source>
</evidence>
<dbReference type="GO" id="GO:0005737">
    <property type="term" value="C:cytoplasm"/>
    <property type="evidence" value="ECO:0007669"/>
    <property type="project" value="TreeGrafter"/>
</dbReference>
<feature type="domain" description="Ketopantoate reductase C-terminal" evidence="13">
    <location>
        <begin position="178"/>
        <end position="303"/>
    </location>
</feature>
<evidence type="ECO:0000256" key="11">
    <source>
        <dbReference type="RuleBase" id="RU362068"/>
    </source>
</evidence>
<dbReference type="InterPro" id="IPR003710">
    <property type="entry name" value="ApbA"/>
</dbReference>
<dbReference type="PANTHER" id="PTHR21708">
    <property type="entry name" value="PROBABLE 2-DEHYDROPANTOATE 2-REDUCTASE"/>
    <property type="match status" value="1"/>
</dbReference>
<sequence length="310" mass="32201">MKICILGAGALGSTIGGVLAEAGAEVTLVNRRADHVEAIARHGLRLLEGDAERGVRVRACLTTAEVGAVDLVVILVKSSQTAEAAAACRPLLGPGTVVLSLQNGLGHEEILATAIGRERLVAGKTYVGGVVLGPGRVRIGVRGKETIIGEMDGTRTARVGAIADTFRQAGLATQVSDDIVATIWDKLLVNVATGALSGITGLPYGRLYAVAEIERCAIDAVAEAMAVARAAGVSLATWEPRQAWLKAAEGLPPEFRTSMLQSLERGAPTEIDFINGAVVRWGERHGVPTPVNSALVACIKGIERRLAEAA</sequence>
<dbReference type="UniPathway" id="UPA00028">
    <property type="reaction ID" value="UER00004"/>
</dbReference>
<evidence type="ECO:0000256" key="8">
    <source>
        <dbReference type="ARBA" id="ARBA00023002"/>
    </source>
</evidence>
<comment type="catalytic activity">
    <reaction evidence="10 11">
        <text>(R)-pantoate + NADP(+) = 2-dehydropantoate + NADPH + H(+)</text>
        <dbReference type="Rhea" id="RHEA:16233"/>
        <dbReference type="ChEBI" id="CHEBI:11561"/>
        <dbReference type="ChEBI" id="CHEBI:15378"/>
        <dbReference type="ChEBI" id="CHEBI:15980"/>
        <dbReference type="ChEBI" id="CHEBI:57783"/>
        <dbReference type="ChEBI" id="CHEBI:58349"/>
        <dbReference type="EC" id="1.1.1.169"/>
    </reaction>
</comment>
<evidence type="ECO:0000259" key="13">
    <source>
        <dbReference type="Pfam" id="PF08546"/>
    </source>
</evidence>
<comment type="function">
    <text evidence="1 11">Catalyzes the NADPH-dependent reduction of ketopantoate into pantoic acid.</text>
</comment>
<dbReference type="Proteomes" id="UP000475385">
    <property type="component" value="Unassembled WGS sequence"/>
</dbReference>
<dbReference type="Gene3D" id="3.40.50.720">
    <property type="entry name" value="NAD(P)-binding Rossmann-like Domain"/>
    <property type="match status" value="1"/>
</dbReference>
<evidence type="ECO:0000256" key="9">
    <source>
        <dbReference type="ARBA" id="ARBA00032024"/>
    </source>
</evidence>
<comment type="similarity">
    <text evidence="3 11">Belongs to the ketopantoate reductase family.</text>
</comment>
<reference evidence="14 15" key="1">
    <citation type="submission" date="2020-02" db="EMBL/GenBank/DDBJ databases">
        <authorList>
            <person name="Kim H.M."/>
            <person name="Jeon C.O."/>
        </authorList>
    </citation>
    <scope>NUCLEOTIDE SEQUENCE [LARGE SCALE GENOMIC DNA]</scope>
    <source>
        <strain evidence="14 15">PeD5</strain>
    </source>
</reference>
<accession>A0A6M1LKI7</accession>
<dbReference type="NCBIfam" id="TIGR00745">
    <property type="entry name" value="apbA_panE"/>
    <property type="match status" value="1"/>
</dbReference>
<keyword evidence="7 11" id="KW-0521">NADP</keyword>
<keyword evidence="15" id="KW-1185">Reference proteome</keyword>
<evidence type="ECO:0000256" key="6">
    <source>
        <dbReference type="ARBA" id="ARBA00022655"/>
    </source>
</evidence>
<reference evidence="14 15" key="2">
    <citation type="submission" date="2020-03" db="EMBL/GenBank/DDBJ databases">
        <title>Roseomonas stagni sp. nov., isolated from pond water in Japan.</title>
        <authorList>
            <person name="Furuhata K."/>
            <person name="Miyamoto H."/>
            <person name="Goto K."/>
        </authorList>
    </citation>
    <scope>NUCLEOTIDE SEQUENCE [LARGE SCALE GENOMIC DNA]</scope>
    <source>
        <strain evidence="14 15">PeD5</strain>
    </source>
</reference>
<dbReference type="PANTHER" id="PTHR21708:SF26">
    <property type="entry name" value="2-DEHYDROPANTOATE 2-REDUCTASE"/>
    <property type="match status" value="1"/>
</dbReference>
<keyword evidence="6 11" id="KW-0566">Pantothenate biosynthesis</keyword>
<evidence type="ECO:0000256" key="4">
    <source>
        <dbReference type="ARBA" id="ARBA00013014"/>
    </source>
</evidence>
<dbReference type="RefSeq" id="WP_164694744.1">
    <property type="nucleotide sequence ID" value="NZ_JAAIKB010000004.1"/>
</dbReference>
<dbReference type="GO" id="GO:0008677">
    <property type="term" value="F:2-dehydropantoate 2-reductase activity"/>
    <property type="evidence" value="ECO:0007669"/>
    <property type="project" value="UniProtKB-EC"/>
</dbReference>
<dbReference type="EMBL" id="JAAIKB010000004">
    <property type="protein sequence ID" value="NGM20848.1"/>
    <property type="molecule type" value="Genomic_DNA"/>
</dbReference>
<dbReference type="GO" id="GO:0015940">
    <property type="term" value="P:pantothenate biosynthetic process"/>
    <property type="evidence" value="ECO:0007669"/>
    <property type="project" value="UniProtKB-UniPathway"/>
</dbReference>
<dbReference type="InterPro" id="IPR008927">
    <property type="entry name" value="6-PGluconate_DH-like_C_sf"/>
</dbReference>
<comment type="caution">
    <text evidence="14">The sequence shown here is derived from an EMBL/GenBank/DDBJ whole genome shotgun (WGS) entry which is preliminary data.</text>
</comment>
<proteinExistence type="inferred from homology"/>
<dbReference type="InterPro" id="IPR051402">
    <property type="entry name" value="KPR-Related"/>
</dbReference>
<evidence type="ECO:0000259" key="12">
    <source>
        <dbReference type="Pfam" id="PF02558"/>
    </source>
</evidence>
<dbReference type="InterPro" id="IPR013332">
    <property type="entry name" value="KPR_N"/>
</dbReference>
<dbReference type="FunFam" id="3.40.50.720:FF:000307">
    <property type="entry name" value="2-dehydropantoate 2-reductase"/>
    <property type="match status" value="1"/>
</dbReference>
<name>A0A6M1LKI7_9PROT</name>
<dbReference type="EC" id="1.1.1.169" evidence="4 11"/>
<dbReference type="SUPFAM" id="SSF48179">
    <property type="entry name" value="6-phosphogluconate dehydrogenase C-terminal domain-like"/>
    <property type="match status" value="1"/>
</dbReference>
<evidence type="ECO:0000256" key="2">
    <source>
        <dbReference type="ARBA" id="ARBA00004994"/>
    </source>
</evidence>
<dbReference type="InterPro" id="IPR013328">
    <property type="entry name" value="6PGD_dom2"/>
</dbReference>
<dbReference type="SUPFAM" id="SSF51735">
    <property type="entry name" value="NAD(P)-binding Rossmann-fold domains"/>
    <property type="match status" value="1"/>
</dbReference>
<evidence type="ECO:0000313" key="14">
    <source>
        <dbReference type="EMBL" id="NGM20848.1"/>
    </source>
</evidence>
<feature type="domain" description="Ketopantoate reductase N-terminal" evidence="12">
    <location>
        <begin position="3"/>
        <end position="152"/>
    </location>
</feature>
<evidence type="ECO:0000256" key="5">
    <source>
        <dbReference type="ARBA" id="ARBA00019465"/>
    </source>
</evidence>
<dbReference type="Pfam" id="PF02558">
    <property type="entry name" value="ApbA"/>
    <property type="match status" value="1"/>
</dbReference>
<evidence type="ECO:0000256" key="7">
    <source>
        <dbReference type="ARBA" id="ARBA00022857"/>
    </source>
</evidence>
<evidence type="ECO:0000256" key="10">
    <source>
        <dbReference type="ARBA" id="ARBA00048793"/>
    </source>
</evidence>
<dbReference type="Gene3D" id="1.10.1040.10">
    <property type="entry name" value="N-(1-d-carboxylethyl)-l-norvaline Dehydrogenase, domain 2"/>
    <property type="match status" value="1"/>
</dbReference>
<dbReference type="Pfam" id="PF08546">
    <property type="entry name" value="ApbA_C"/>
    <property type="match status" value="1"/>
</dbReference>
<evidence type="ECO:0000313" key="15">
    <source>
        <dbReference type="Proteomes" id="UP000475385"/>
    </source>
</evidence>
<keyword evidence="8 11" id="KW-0560">Oxidoreductase</keyword>
<dbReference type="InterPro" id="IPR036291">
    <property type="entry name" value="NAD(P)-bd_dom_sf"/>
</dbReference>
<organism evidence="14 15">
    <name type="scientific">Falsiroseomonas algicola</name>
    <dbReference type="NCBI Taxonomy" id="2716930"/>
    <lineage>
        <taxon>Bacteria</taxon>
        <taxon>Pseudomonadati</taxon>
        <taxon>Pseudomonadota</taxon>
        <taxon>Alphaproteobacteria</taxon>
        <taxon>Acetobacterales</taxon>
        <taxon>Roseomonadaceae</taxon>
        <taxon>Falsiroseomonas</taxon>
    </lineage>
</organism>